<proteinExistence type="predicted"/>
<protein>
    <submittedName>
        <fullName evidence="2">Uncharacterized protein</fullName>
    </submittedName>
</protein>
<accession>A0AC34FD82</accession>
<reference evidence="2" key="1">
    <citation type="submission" date="2022-11" db="UniProtKB">
        <authorList>
            <consortium name="WormBaseParasite"/>
        </authorList>
    </citation>
    <scope>IDENTIFICATION</scope>
</reference>
<evidence type="ECO:0000313" key="1">
    <source>
        <dbReference type="Proteomes" id="UP000887579"/>
    </source>
</evidence>
<name>A0AC34FD82_9BILA</name>
<evidence type="ECO:0000313" key="2">
    <source>
        <dbReference type="WBParaSite" id="ES5_v2.g15174.t1"/>
    </source>
</evidence>
<organism evidence="1 2">
    <name type="scientific">Panagrolaimus sp. ES5</name>
    <dbReference type="NCBI Taxonomy" id="591445"/>
    <lineage>
        <taxon>Eukaryota</taxon>
        <taxon>Metazoa</taxon>
        <taxon>Ecdysozoa</taxon>
        <taxon>Nematoda</taxon>
        <taxon>Chromadorea</taxon>
        <taxon>Rhabditida</taxon>
        <taxon>Tylenchina</taxon>
        <taxon>Panagrolaimomorpha</taxon>
        <taxon>Panagrolaimoidea</taxon>
        <taxon>Panagrolaimidae</taxon>
        <taxon>Panagrolaimus</taxon>
    </lineage>
</organism>
<sequence>VTILKPHNHPPDYANVVKEILKRNIIDNAAAQGLSTTMDLTGIISSLPNSLASKMPTLDCMKRAIRRRQNITVQSNRSTMEGPLPTSTGTDYYSSISDNALGGGSMDIFINNHQQHHSQNQLFDAKALQSSLFDDEDSNNPTTSNFPIIFEQPLNLNEEIPSNEGAVAATINSGTSNNDAMEFFSLLQKQISDPKLPRQLFTDCINMILGDSVIYYSYKKNPKEGCCQLDPNLFNCILGLICDGYGLSKDPQKDSEKDKYLRECIAEELNITARKVFKNAADPHKSKPLSSNNFKNAIIEPPSSTPQSRPHSNATVSVKAETEPEPPVYCIDSDEESD</sequence>
<dbReference type="WBParaSite" id="ES5_v2.g15174.t1">
    <property type="protein sequence ID" value="ES5_v2.g15174.t1"/>
    <property type="gene ID" value="ES5_v2.g15174"/>
</dbReference>
<dbReference type="Proteomes" id="UP000887579">
    <property type="component" value="Unplaced"/>
</dbReference>